<gene>
    <name evidence="1" type="ORF">TCNE_LOCUS4831</name>
</gene>
<accession>A0A183U8L1</accession>
<dbReference type="EMBL" id="UYWY01009343">
    <property type="protein sequence ID" value="VDM32617.1"/>
    <property type="molecule type" value="Genomic_DNA"/>
</dbReference>
<proteinExistence type="predicted"/>
<organism evidence="2 3">
    <name type="scientific">Toxocara canis</name>
    <name type="common">Canine roundworm</name>
    <dbReference type="NCBI Taxonomy" id="6265"/>
    <lineage>
        <taxon>Eukaryota</taxon>
        <taxon>Metazoa</taxon>
        <taxon>Ecdysozoa</taxon>
        <taxon>Nematoda</taxon>
        <taxon>Chromadorea</taxon>
        <taxon>Rhabditida</taxon>
        <taxon>Spirurina</taxon>
        <taxon>Ascaridomorpha</taxon>
        <taxon>Ascaridoidea</taxon>
        <taxon>Toxocaridae</taxon>
        <taxon>Toxocara</taxon>
    </lineage>
</organism>
<evidence type="ECO:0000313" key="1">
    <source>
        <dbReference type="EMBL" id="VDM32617.1"/>
    </source>
</evidence>
<evidence type="ECO:0000313" key="3">
    <source>
        <dbReference type="WBParaSite" id="TCNE_0000483101-mRNA-1"/>
    </source>
</evidence>
<dbReference type="WBParaSite" id="TCNE_0000483101-mRNA-1">
    <property type="protein sequence ID" value="TCNE_0000483101-mRNA-1"/>
    <property type="gene ID" value="TCNE_0000483101"/>
</dbReference>
<reference evidence="3" key="1">
    <citation type="submission" date="2016-06" db="UniProtKB">
        <authorList>
            <consortium name="WormBaseParasite"/>
        </authorList>
    </citation>
    <scope>IDENTIFICATION</scope>
</reference>
<keyword evidence="2" id="KW-1185">Reference proteome</keyword>
<sequence length="109" mass="12163">MCMASTSNNGSNGLLASFITSVRADLDSPVTSNFGNRIAEYRNQAQHLSEQIEGDAAEFERLRRISKDLEDAMNTVAKQLLAFAQVAKEVYSHSLFMFTRIGFRLKILS</sequence>
<protein>
    <submittedName>
        <fullName evidence="3">Biogenesis of lysosome-related organelles complex 1 subunit 2</fullName>
    </submittedName>
</protein>
<name>A0A183U8L1_TOXCA</name>
<evidence type="ECO:0000313" key="2">
    <source>
        <dbReference type="Proteomes" id="UP000050794"/>
    </source>
</evidence>
<reference evidence="1 2" key="2">
    <citation type="submission" date="2018-11" db="EMBL/GenBank/DDBJ databases">
        <authorList>
            <consortium name="Pathogen Informatics"/>
        </authorList>
    </citation>
    <scope>NUCLEOTIDE SEQUENCE [LARGE SCALE GENOMIC DNA]</scope>
</reference>
<dbReference type="AlphaFoldDB" id="A0A183U8L1"/>
<dbReference type="Proteomes" id="UP000050794">
    <property type="component" value="Unassembled WGS sequence"/>
</dbReference>